<feature type="compositionally biased region" description="Basic and acidic residues" evidence="5">
    <location>
        <begin position="277"/>
        <end position="303"/>
    </location>
</feature>
<sequence>MSHLSWNHLGEVATAAQLTGLDSVKIIALIVKAANNARMHKKNCKQFAQHLKLIGNLLEQLKLSDLKEWPETREPLEELEEALKRAFLLVNSCKDKSYLYLLALGWSTVSQFKERQAEIDRLLGLIPLITLVDNNRERFHAIEKDERLYTLDEEEMKIHETVLKTEVTAKDARMLEKSLSRSYPGLSLDEVLKEENSKLRVELQQVEESMEMDQVDVIHHLIDVTETVIPQKHKLRQSSSTLRSKHLEVTKEFSQANHKHVKENCYTLEQQEPCYSEHLDTSPREEKETSFSKGEFSLKESNKEPSPWSNDLLDCCMDPYFCVSTCMYPCGTFSDVAAFASGGKVTPEDACNDFMTYSLVLSCCCYTCCVRRKLRKRYNIEGGCCEDLCTHVLCFYCALIQEWHEILAREGEGKSMSPPVSQKMERDG</sequence>
<protein>
    <recommendedName>
        <fullName evidence="6">MCAfunc domain-containing protein</fullName>
    </recommendedName>
</protein>
<gene>
    <name evidence="7" type="ORF">GOP47_0018479</name>
</gene>
<dbReference type="EMBL" id="JABFUD020000018">
    <property type="protein sequence ID" value="KAI5065855.1"/>
    <property type="molecule type" value="Genomic_DNA"/>
</dbReference>
<reference evidence="7" key="1">
    <citation type="submission" date="2021-01" db="EMBL/GenBank/DDBJ databases">
        <title>Adiantum capillus-veneris genome.</title>
        <authorList>
            <person name="Fang Y."/>
            <person name="Liao Q."/>
        </authorList>
    </citation>
    <scope>NUCLEOTIDE SEQUENCE</scope>
    <source>
        <strain evidence="7">H3</strain>
        <tissue evidence="7">Leaf</tissue>
    </source>
</reference>
<evidence type="ECO:0000313" key="7">
    <source>
        <dbReference type="EMBL" id="KAI5065855.1"/>
    </source>
</evidence>
<keyword evidence="3" id="KW-1133">Transmembrane helix</keyword>
<dbReference type="InterPro" id="IPR045766">
    <property type="entry name" value="MCAfunc"/>
</dbReference>
<dbReference type="GO" id="GO:0016020">
    <property type="term" value="C:membrane"/>
    <property type="evidence" value="ECO:0007669"/>
    <property type="project" value="UniProtKB-SubCell"/>
</dbReference>
<comment type="caution">
    <text evidence="7">The sequence shown here is derived from an EMBL/GenBank/DDBJ whole genome shotgun (WGS) entry which is preliminary data.</text>
</comment>
<dbReference type="Proteomes" id="UP000886520">
    <property type="component" value="Chromosome 18"/>
</dbReference>
<dbReference type="GO" id="GO:0007166">
    <property type="term" value="P:cell surface receptor signaling pathway"/>
    <property type="evidence" value="ECO:0007669"/>
    <property type="project" value="InterPro"/>
</dbReference>
<proteinExistence type="predicted"/>
<evidence type="ECO:0000256" key="5">
    <source>
        <dbReference type="SAM" id="MobiDB-lite"/>
    </source>
</evidence>
<keyword evidence="4" id="KW-0472">Membrane</keyword>
<feature type="domain" description="MCAfunc" evidence="6">
    <location>
        <begin position="26"/>
        <end position="166"/>
    </location>
</feature>
<dbReference type="InterPro" id="IPR036537">
    <property type="entry name" value="Adaptor_Cbl_N_dom_sf"/>
</dbReference>
<dbReference type="NCBIfam" id="TIGR01571">
    <property type="entry name" value="A_thal_Cys_rich"/>
    <property type="match status" value="1"/>
</dbReference>
<keyword evidence="8" id="KW-1185">Reference proteome</keyword>
<organism evidence="7 8">
    <name type="scientific">Adiantum capillus-veneris</name>
    <name type="common">Maidenhair fern</name>
    <dbReference type="NCBI Taxonomy" id="13818"/>
    <lineage>
        <taxon>Eukaryota</taxon>
        <taxon>Viridiplantae</taxon>
        <taxon>Streptophyta</taxon>
        <taxon>Embryophyta</taxon>
        <taxon>Tracheophyta</taxon>
        <taxon>Polypodiopsida</taxon>
        <taxon>Polypodiidae</taxon>
        <taxon>Polypodiales</taxon>
        <taxon>Pteridineae</taxon>
        <taxon>Pteridaceae</taxon>
        <taxon>Vittarioideae</taxon>
        <taxon>Adiantum</taxon>
    </lineage>
</organism>
<dbReference type="Pfam" id="PF19584">
    <property type="entry name" value="MCAfunc"/>
    <property type="match status" value="1"/>
</dbReference>
<evidence type="ECO:0000256" key="1">
    <source>
        <dbReference type="ARBA" id="ARBA00004167"/>
    </source>
</evidence>
<dbReference type="PANTHER" id="PTHR46604:SF3">
    <property type="entry name" value="PROTEIN MID1-COMPLEMENTING ACTIVITY 1"/>
    <property type="match status" value="1"/>
</dbReference>
<name>A0A9D4UDG8_ADICA</name>
<evidence type="ECO:0000256" key="3">
    <source>
        <dbReference type="ARBA" id="ARBA00022989"/>
    </source>
</evidence>
<dbReference type="AlphaFoldDB" id="A0A9D4UDG8"/>
<dbReference type="OrthoDB" id="1045822at2759"/>
<evidence type="ECO:0000256" key="2">
    <source>
        <dbReference type="ARBA" id="ARBA00022692"/>
    </source>
</evidence>
<comment type="subcellular location">
    <subcellularLocation>
        <location evidence="1">Membrane</location>
        <topology evidence="1">Single-pass membrane protein</topology>
    </subcellularLocation>
</comment>
<dbReference type="Pfam" id="PF04749">
    <property type="entry name" value="PLAC8"/>
    <property type="match status" value="1"/>
</dbReference>
<evidence type="ECO:0000313" key="8">
    <source>
        <dbReference type="Proteomes" id="UP000886520"/>
    </source>
</evidence>
<dbReference type="GO" id="GO:0005262">
    <property type="term" value="F:calcium channel activity"/>
    <property type="evidence" value="ECO:0007669"/>
    <property type="project" value="UniProtKB-ARBA"/>
</dbReference>
<dbReference type="InterPro" id="IPR006461">
    <property type="entry name" value="PLAC_motif_containing"/>
</dbReference>
<evidence type="ECO:0000256" key="4">
    <source>
        <dbReference type="ARBA" id="ARBA00023136"/>
    </source>
</evidence>
<dbReference type="FunFam" id="1.20.930.20:FF:000003">
    <property type="entry name" value="DNA mismatch repair protein MLH1"/>
    <property type="match status" value="1"/>
</dbReference>
<evidence type="ECO:0000259" key="6">
    <source>
        <dbReference type="Pfam" id="PF19584"/>
    </source>
</evidence>
<dbReference type="PANTHER" id="PTHR46604">
    <property type="entry name" value="PROTEIN MID1-COMPLEMENTING ACTIVITY 1"/>
    <property type="match status" value="1"/>
</dbReference>
<keyword evidence="2" id="KW-0812">Transmembrane</keyword>
<dbReference type="Gene3D" id="1.20.930.20">
    <property type="entry name" value="Adaptor protein Cbl, N-terminal domain"/>
    <property type="match status" value="1"/>
</dbReference>
<accession>A0A9D4UDG8</accession>
<feature type="region of interest" description="Disordered" evidence="5">
    <location>
        <begin position="277"/>
        <end position="307"/>
    </location>
</feature>